<dbReference type="EMBL" id="LAZR01000113">
    <property type="protein sequence ID" value="KKN90026.1"/>
    <property type="molecule type" value="Genomic_DNA"/>
</dbReference>
<organism evidence="1">
    <name type="scientific">marine sediment metagenome</name>
    <dbReference type="NCBI Taxonomy" id="412755"/>
    <lineage>
        <taxon>unclassified sequences</taxon>
        <taxon>metagenomes</taxon>
        <taxon>ecological metagenomes</taxon>
    </lineage>
</organism>
<sequence>MMDTFGDEGNICPEGYVTEEIHDEMVTEKDVKIAQLMLLLTEHHLHHMRKGTIGLPDGSGGWVEIDNGAEYSDSALYKRTVASLASTEAIPAVCPKRTGDGE</sequence>
<dbReference type="AlphaFoldDB" id="A0A0F9WUJ8"/>
<gene>
    <name evidence="1" type="ORF">LCGC14_0231380</name>
</gene>
<evidence type="ECO:0000313" key="1">
    <source>
        <dbReference type="EMBL" id="KKN90026.1"/>
    </source>
</evidence>
<accession>A0A0F9WUJ8</accession>
<protein>
    <submittedName>
        <fullName evidence="1">Uncharacterized protein</fullName>
    </submittedName>
</protein>
<proteinExistence type="predicted"/>
<reference evidence="1" key="1">
    <citation type="journal article" date="2015" name="Nature">
        <title>Complex archaea that bridge the gap between prokaryotes and eukaryotes.</title>
        <authorList>
            <person name="Spang A."/>
            <person name="Saw J.H."/>
            <person name="Jorgensen S.L."/>
            <person name="Zaremba-Niedzwiedzka K."/>
            <person name="Martijn J."/>
            <person name="Lind A.E."/>
            <person name="van Eijk R."/>
            <person name="Schleper C."/>
            <person name="Guy L."/>
            <person name="Ettema T.J."/>
        </authorList>
    </citation>
    <scope>NUCLEOTIDE SEQUENCE</scope>
</reference>
<name>A0A0F9WUJ8_9ZZZZ</name>
<comment type="caution">
    <text evidence="1">The sequence shown here is derived from an EMBL/GenBank/DDBJ whole genome shotgun (WGS) entry which is preliminary data.</text>
</comment>